<comment type="caution">
    <text evidence="1">The sequence shown here is derived from an EMBL/GenBank/DDBJ whole genome shotgun (WGS) entry which is preliminary data.</text>
</comment>
<dbReference type="EMBL" id="JAWJWF010000005">
    <property type="protein sequence ID" value="KAK6631874.1"/>
    <property type="molecule type" value="Genomic_DNA"/>
</dbReference>
<organism evidence="1 2">
    <name type="scientific">Polyplax serrata</name>
    <name type="common">Common mouse louse</name>
    <dbReference type="NCBI Taxonomy" id="468196"/>
    <lineage>
        <taxon>Eukaryota</taxon>
        <taxon>Metazoa</taxon>
        <taxon>Ecdysozoa</taxon>
        <taxon>Arthropoda</taxon>
        <taxon>Hexapoda</taxon>
        <taxon>Insecta</taxon>
        <taxon>Pterygota</taxon>
        <taxon>Neoptera</taxon>
        <taxon>Paraneoptera</taxon>
        <taxon>Psocodea</taxon>
        <taxon>Troctomorpha</taxon>
        <taxon>Phthiraptera</taxon>
        <taxon>Anoplura</taxon>
        <taxon>Polyplacidae</taxon>
        <taxon>Polyplax</taxon>
    </lineage>
</organism>
<keyword evidence="2" id="KW-1185">Reference proteome</keyword>
<evidence type="ECO:0000313" key="2">
    <source>
        <dbReference type="Proteomes" id="UP001359485"/>
    </source>
</evidence>
<reference evidence="1 2" key="1">
    <citation type="submission" date="2023-09" db="EMBL/GenBank/DDBJ databases">
        <title>Genomes of two closely related lineages of the louse Polyplax serrata with different host specificities.</title>
        <authorList>
            <person name="Martinu J."/>
            <person name="Tarabai H."/>
            <person name="Stefka J."/>
            <person name="Hypsa V."/>
        </authorList>
    </citation>
    <scope>NUCLEOTIDE SEQUENCE [LARGE SCALE GENOMIC DNA]</scope>
    <source>
        <strain evidence="1">98ZLc_SE</strain>
    </source>
</reference>
<proteinExistence type="predicted"/>
<sequence length="128" mass="14733">MFLITMRQFYQTMESKQSEHSLYEHLGTIADICRNSQRYYSLRLTELLCQIQRCSSRTLRLFSAPTEDEEKSAWVKSFTGEGYKFAVDVQLYRGAKKKKTGGVAQDLMEVRFQPDDSVPPCSDLAAVM</sequence>
<evidence type="ECO:0000313" key="1">
    <source>
        <dbReference type="EMBL" id="KAK6631874.1"/>
    </source>
</evidence>
<protein>
    <submittedName>
        <fullName evidence="1">Uncharacterized protein</fullName>
    </submittedName>
</protein>
<name>A0ABR1AZP0_POLSC</name>
<gene>
    <name evidence="1" type="ORF">RUM44_006904</name>
</gene>
<accession>A0ABR1AZP0</accession>
<dbReference type="Proteomes" id="UP001359485">
    <property type="component" value="Unassembled WGS sequence"/>
</dbReference>